<dbReference type="EMBL" id="JAGFWR010000004">
    <property type="protein sequence ID" value="MBO4161371.1"/>
    <property type="molecule type" value="Genomic_DNA"/>
</dbReference>
<name>A0ABS3V711_9ACTN</name>
<keyword evidence="2" id="KW-1185">Reference proteome</keyword>
<dbReference type="Proteomes" id="UP000671399">
    <property type="component" value="Unassembled WGS sequence"/>
</dbReference>
<sequence length="95" mass="10260">MAIALPHNVQPNIGPTAGRYVATMAVGQAWGDTGTLWLDLVDHDDTTGVAVTGVESDDDPDSDYWQPYTARHTRAQARELAARLRAYAHASASRP</sequence>
<reference evidence="1 2" key="1">
    <citation type="submission" date="2021-03" db="EMBL/GenBank/DDBJ databases">
        <authorList>
            <person name="Lee D.-H."/>
        </authorList>
    </citation>
    <scope>NUCLEOTIDE SEQUENCE [LARGE SCALE GENOMIC DNA]</scope>
    <source>
        <strain evidence="1 2">MMS20-R2-23</strain>
    </source>
</reference>
<gene>
    <name evidence="1" type="ORF">JQN83_11180</name>
</gene>
<protein>
    <submittedName>
        <fullName evidence="1">Uncharacterized protein</fullName>
    </submittedName>
</protein>
<organism evidence="1 2">
    <name type="scientific">Micromonospora antibiotica</name>
    <dbReference type="NCBI Taxonomy" id="2807623"/>
    <lineage>
        <taxon>Bacteria</taxon>
        <taxon>Bacillati</taxon>
        <taxon>Actinomycetota</taxon>
        <taxon>Actinomycetes</taxon>
        <taxon>Micromonosporales</taxon>
        <taxon>Micromonosporaceae</taxon>
        <taxon>Micromonospora</taxon>
    </lineage>
</organism>
<evidence type="ECO:0000313" key="1">
    <source>
        <dbReference type="EMBL" id="MBO4161371.1"/>
    </source>
</evidence>
<comment type="caution">
    <text evidence="1">The sequence shown here is derived from an EMBL/GenBank/DDBJ whole genome shotgun (WGS) entry which is preliminary data.</text>
</comment>
<evidence type="ECO:0000313" key="2">
    <source>
        <dbReference type="Proteomes" id="UP000671399"/>
    </source>
</evidence>
<dbReference type="RefSeq" id="WP_208567027.1">
    <property type="nucleotide sequence ID" value="NZ_JAGFWR010000004.1"/>
</dbReference>
<proteinExistence type="predicted"/>
<accession>A0ABS3V711</accession>